<feature type="transmembrane region" description="Helical" evidence="1">
    <location>
        <begin position="33"/>
        <end position="53"/>
    </location>
</feature>
<protein>
    <submittedName>
        <fullName evidence="2">Uncharacterized protein</fullName>
    </submittedName>
</protein>
<comment type="caution">
    <text evidence="2">The sequence shown here is derived from an EMBL/GenBank/DDBJ whole genome shotgun (WGS) entry which is preliminary data.</text>
</comment>
<keyword evidence="1" id="KW-0812">Transmembrane</keyword>
<organism evidence="2">
    <name type="scientific">uncultured bacterium</name>
    <name type="common">gcode 4</name>
    <dbReference type="NCBI Taxonomy" id="1234023"/>
    <lineage>
        <taxon>Bacteria</taxon>
        <taxon>environmental samples</taxon>
    </lineage>
</organism>
<reference evidence="2" key="1">
    <citation type="journal article" date="2012" name="Science">
        <title>Fermentation, hydrogen, and sulfur metabolism in multiple uncultivated bacterial phyla.</title>
        <authorList>
            <person name="Wrighton K.C."/>
            <person name="Thomas B.C."/>
            <person name="Sharon I."/>
            <person name="Miller C.S."/>
            <person name="Castelle C.J."/>
            <person name="VerBerkmoes N.C."/>
            <person name="Wilkins M.J."/>
            <person name="Hettich R.L."/>
            <person name="Lipton M.S."/>
            <person name="Williams K.H."/>
            <person name="Long P.E."/>
            <person name="Banfield J.F."/>
        </authorList>
    </citation>
    <scope>NUCLEOTIDE SEQUENCE [LARGE SCALE GENOMIC DNA]</scope>
</reference>
<dbReference type="EMBL" id="AMFJ01028959">
    <property type="protein sequence ID" value="EKD44134.1"/>
    <property type="molecule type" value="Genomic_DNA"/>
</dbReference>
<accession>K2A2F5</accession>
<feature type="non-terminal residue" evidence="2">
    <location>
        <position position="114"/>
    </location>
</feature>
<sequence>MKLKINIQARLKRHARNSQSLNKKRVFSLLKKFKFFSLFIVLILPIYPSFWAFGLNEETAVGNYDETTIITAYDGDSEDSSIFSKESGFIKSNSTLDDTRDVSGANKLLTYTIQ</sequence>
<evidence type="ECO:0000313" key="2">
    <source>
        <dbReference type="EMBL" id="EKD44134.1"/>
    </source>
</evidence>
<dbReference type="AlphaFoldDB" id="K2A2F5"/>
<keyword evidence="1" id="KW-1133">Transmembrane helix</keyword>
<keyword evidence="1" id="KW-0472">Membrane</keyword>
<proteinExistence type="predicted"/>
<name>K2A2F5_9BACT</name>
<gene>
    <name evidence="2" type="ORF">ACD_71C00228G0001</name>
</gene>
<evidence type="ECO:0000256" key="1">
    <source>
        <dbReference type="SAM" id="Phobius"/>
    </source>
</evidence>